<keyword evidence="1" id="KW-0433">Leucine-rich repeat</keyword>
<sequence length="1170" mass="132786">MSYSSKKYDVFVSFRGEDTRYGITNLIYDALIHKSIKTFIDYELNRGEDVWPKLSKAIEESHISVVVFSENFATSKWCLEELVKVLECRKDHGQVVIPVFYKTNPSHIRNQTHSYEKAFAKHERDLGTKSNASNKLIVLKWRSALTEAATISGWDTHTHKDESNLIHKIVNDVLQKLQLRYPNELEGVVRDEKNCECVESLLKSVQILGIWGMGGMGKTTIAKVLFAKHFAQYDQVCFANAKEYSVSKLFSELLKEEFSPSDVVISTFHMRRLRSTKVLIVLDNVDSLDQFEYLCRDYGKLHKDSRLIITTRDRQLLRKRVHRIYEVKQWEDPKSLELFCLEAFVPSHPREKYEHLLQRAVTYAGGVPLALKVFALLLRSREIEFWESAFKKLGKHSNATVHEVLKLSYDDLDALQKKIFLDIAFFFIGEKKDCVARILDACDFEASSEIVVLKDMALITISNDHTIQMHDLLQKMGSDICNDRGTDPATHTRLSGREALDVIEENKGSSFIEGIMLDLSQNNDLSLSADTFSKMKGLRILKFYAPSNQSCTTTYLDLPEFLEPFSNKLRYFEWNGYPFESLPKPFKAKFLVEIRMRYSIVKELWQGIQEFDKLEGIDMSECKHFVQLPDLSKASRLKWINLSGCESLVDLHPSVLCANTLVTLILDRCTKVRSVRGEKHLSFLEEISVDGCTSLEEFAVSSDLIENLDLSSTGIQTLDLSIGCLPKIKRLNLESLRLSHLPKELPSVISLRELKISGSRLIVEKQQLHELFDGLRSLRILHMKDFVFVNQFDLPNNIDVVSKLMELNLDGSNMKRLPESIKKLEELEILSLVNCRELECIPELPPLITVLNAVNCTSLISVSSLKNLATKMMGKTKHISFSNSLNLDGHSLTLIMKSLNLTMMSAVFQNVSVRRLRVAVHSYNYTSVDTCEPGTCIPSLLQCQIATDSSITFNLLPDHSNLLGFIYSVVLSPAGGDGTKKGEARIKCQCNLGEQGIKVSLLNTDCTELNSDHVYVWYDPFHCDSILKFDKPEICFEFCVTNDMGEVDGSIGIKECGVRLVGVEDLESVLLELELDSPRKEELKKAVELESGHSIIFKPLEDLSTNITQVPSHSELSYTCGHEESACGEESSSGQGTQVQNQELALNKKCDFSCDFLIRPLKYLWRLICS</sequence>
<keyword evidence="4" id="KW-0520">NAD</keyword>
<dbReference type="SUPFAM" id="SSF52200">
    <property type="entry name" value="Toll/Interleukin receptor TIR domain"/>
    <property type="match status" value="1"/>
</dbReference>
<evidence type="ECO:0000313" key="6">
    <source>
        <dbReference type="EMBL" id="RHN39329.1"/>
    </source>
</evidence>
<feature type="domain" description="TIR" evidence="5">
    <location>
        <begin position="6"/>
        <end position="177"/>
    </location>
</feature>
<dbReference type="InterPro" id="IPR002182">
    <property type="entry name" value="NB-ARC"/>
</dbReference>
<evidence type="ECO:0000256" key="1">
    <source>
        <dbReference type="ARBA" id="ARBA00022614"/>
    </source>
</evidence>
<dbReference type="GO" id="GO:0003677">
    <property type="term" value="F:DNA binding"/>
    <property type="evidence" value="ECO:0007669"/>
    <property type="project" value="UniProtKB-KW"/>
</dbReference>
<comment type="caution">
    <text evidence="6">The sequence shown here is derived from an EMBL/GenBank/DDBJ whole genome shotgun (WGS) entry which is preliminary data.</text>
</comment>
<evidence type="ECO:0000256" key="4">
    <source>
        <dbReference type="ARBA" id="ARBA00023027"/>
    </source>
</evidence>
<organism evidence="6 7">
    <name type="scientific">Medicago truncatula</name>
    <name type="common">Barrel medic</name>
    <name type="synonym">Medicago tribuloides</name>
    <dbReference type="NCBI Taxonomy" id="3880"/>
    <lineage>
        <taxon>Eukaryota</taxon>
        <taxon>Viridiplantae</taxon>
        <taxon>Streptophyta</taxon>
        <taxon>Embryophyta</taxon>
        <taxon>Tracheophyta</taxon>
        <taxon>Spermatophyta</taxon>
        <taxon>Magnoliopsida</taxon>
        <taxon>eudicotyledons</taxon>
        <taxon>Gunneridae</taxon>
        <taxon>Pentapetalae</taxon>
        <taxon>rosids</taxon>
        <taxon>fabids</taxon>
        <taxon>Fabales</taxon>
        <taxon>Fabaceae</taxon>
        <taxon>Papilionoideae</taxon>
        <taxon>50 kb inversion clade</taxon>
        <taxon>NPAAA clade</taxon>
        <taxon>Hologalegina</taxon>
        <taxon>IRL clade</taxon>
        <taxon>Trifolieae</taxon>
        <taxon>Medicago</taxon>
    </lineage>
</organism>
<keyword evidence="2" id="KW-0677">Repeat</keyword>
<dbReference type="InterPro" id="IPR058192">
    <property type="entry name" value="WHD_ROQ1-like"/>
</dbReference>
<dbReference type="FunFam" id="3.40.50.10140:FF:000007">
    <property type="entry name" value="Disease resistance protein (TIR-NBS-LRR class)"/>
    <property type="match status" value="1"/>
</dbReference>
<accession>A0A396GCY4</accession>
<dbReference type="GO" id="GO:0043531">
    <property type="term" value="F:ADP binding"/>
    <property type="evidence" value="ECO:0007669"/>
    <property type="project" value="InterPro"/>
</dbReference>
<dbReference type="Gene3D" id="3.80.10.10">
    <property type="entry name" value="Ribonuclease Inhibitor"/>
    <property type="match status" value="2"/>
</dbReference>
<evidence type="ECO:0000256" key="3">
    <source>
        <dbReference type="ARBA" id="ARBA00022821"/>
    </source>
</evidence>
<dbReference type="InterPro" id="IPR036390">
    <property type="entry name" value="WH_DNA-bd_sf"/>
</dbReference>
<evidence type="ECO:0000259" key="5">
    <source>
        <dbReference type="PROSITE" id="PS50104"/>
    </source>
</evidence>
<dbReference type="PANTHER" id="PTHR11017">
    <property type="entry name" value="LEUCINE-RICH REPEAT-CONTAINING PROTEIN"/>
    <property type="match status" value="1"/>
</dbReference>
<dbReference type="PRINTS" id="PR00364">
    <property type="entry name" value="DISEASERSIST"/>
</dbReference>
<dbReference type="AlphaFoldDB" id="A0A396GCY4"/>
<evidence type="ECO:0000256" key="2">
    <source>
        <dbReference type="ARBA" id="ARBA00022737"/>
    </source>
</evidence>
<dbReference type="Pfam" id="PF00931">
    <property type="entry name" value="NB-ARC"/>
    <property type="match status" value="1"/>
</dbReference>
<dbReference type="InterPro" id="IPR042197">
    <property type="entry name" value="Apaf_helical"/>
</dbReference>
<dbReference type="SUPFAM" id="SSF52058">
    <property type="entry name" value="L domain-like"/>
    <property type="match status" value="1"/>
</dbReference>
<dbReference type="InterPro" id="IPR027417">
    <property type="entry name" value="P-loop_NTPase"/>
</dbReference>
<name>A0A396GCY4_MEDTR</name>
<dbReference type="SUPFAM" id="SSF52540">
    <property type="entry name" value="P-loop containing nucleoside triphosphate hydrolases"/>
    <property type="match status" value="1"/>
</dbReference>
<dbReference type="Gene3D" id="3.40.50.10140">
    <property type="entry name" value="Toll/interleukin-1 receptor homology (TIR) domain"/>
    <property type="match status" value="1"/>
</dbReference>
<dbReference type="Proteomes" id="UP000265566">
    <property type="component" value="Chromosome 8"/>
</dbReference>
<dbReference type="GO" id="GO:0006952">
    <property type="term" value="P:defense response"/>
    <property type="evidence" value="ECO:0007669"/>
    <property type="project" value="UniProtKB-KW"/>
</dbReference>
<dbReference type="GO" id="GO:0007165">
    <property type="term" value="P:signal transduction"/>
    <property type="evidence" value="ECO:0007669"/>
    <property type="project" value="InterPro"/>
</dbReference>
<dbReference type="SUPFAM" id="SSF46785">
    <property type="entry name" value="Winged helix' DNA-binding domain"/>
    <property type="match status" value="1"/>
</dbReference>
<reference evidence="7" key="1">
    <citation type="journal article" date="2018" name="Nat. Plants">
        <title>Whole-genome landscape of Medicago truncatula symbiotic genes.</title>
        <authorList>
            <person name="Pecrix Y."/>
            <person name="Staton S.E."/>
            <person name="Sallet E."/>
            <person name="Lelandais-Briere C."/>
            <person name="Moreau S."/>
            <person name="Carrere S."/>
            <person name="Blein T."/>
            <person name="Jardinaud M.F."/>
            <person name="Latrasse D."/>
            <person name="Zouine M."/>
            <person name="Zahm M."/>
            <person name="Kreplak J."/>
            <person name="Mayjonade B."/>
            <person name="Satge C."/>
            <person name="Perez M."/>
            <person name="Cauet S."/>
            <person name="Marande W."/>
            <person name="Chantry-Darmon C."/>
            <person name="Lopez-Roques C."/>
            <person name="Bouchez O."/>
            <person name="Berard A."/>
            <person name="Debelle F."/>
            <person name="Munos S."/>
            <person name="Bendahmane A."/>
            <person name="Berges H."/>
            <person name="Niebel A."/>
            <person name="Buitink J."/>
            <person name="Frugier F."/>
            <person name="Benhamed M."/>
            <person name="Crespi M."/>
            <person name="Gouzy J."/>
            <person name="Gamas P."/>
        </authorList>
    </citation>
    <scope>NUCLEOTIDE SEQUENCE [LARGE SCALE GENOMIC DNA]</scope>
    <source>
        <strain evidence="7">cv. Jemalong A17</strain>
    </source>
</reference>
<gene>
    <name evidence="6" type="ORF">MtrunA17_Chr8g0342641</name>
</gene>
<dbReference type="InterPro" id="IPR000157">
    <property type="entry name" value="TIR_dom"/>
</dbReference>
<dbReference type="InterPro" id="IPR032675">
    <property type="entry name" value="LRR_dom_sf"/>
</dbReference>
<protein>
    <submittedName>
        <fullName evidence="6">Putative TIR domain, winged helix-turn-helix DNA-binding domain-containing protein</fullName>
    </submittedName>
</protein>
<dbReference type="EMBL" id="PSQE01000008">
    <property type="protein sequence ID" value="RHN39329.1"/>
    <property type="molecule type" value="Genomic_DNA"/>
</dbReference>
<dbReference type="Pfam" id="PF01582">
    <property type="entry name" value="TIR"/>
    <property type="match status" value="1"/>
</dbReference>
<dbReference type="Pfam" id="PF23282">
    <property type="entry name" value="WHD_ROQ1"/>
    <property type="match status" value="1"/>
</dbReference>
<dbReference type="Gene3D" id="3.40.50.300">
    <property type="entry name" value="P-loop containing nucleotide triphosphate hydrolases"/>
    <property type="match status" value="1"/>
</dbReference>
<dbReference type="Gramene" id="rna45339">
    <property type="protein sequence ID" value="RHN39329.1"/>
    <property type="gene ID" value="gene45339"/>
</dbReference>
<dbReference type="PROSITE" id="PS50104">
    <property type="entry name" value="TIR"/>
    <property type="match status" value="1"/>
</dbReference>
<dbReference type="InterPro" id="IPR035897">
    <property type="entry name" value="Toll_tir_struct_dom_sf"/>
</dbReference>
<dbReference type="SMART" id="SM00255">
    <property type="entry name" value="TIR"/>
    <property type="match status" value="1"/>
</dbReference>
<dbReference type="OrthoDB" id="1055097at2759"/>
<keyword evidence="6" id="KW-0238">DNA-binding</keyword>
<proteinExistence type="predicted"/>
<evidence type="ECO:0000313" key="7">
    <source>
        <dbReference type="Proteomes" id="UP000265566"/>
    </source>
</evidence>
<dbReference type="PANTHER" id="PTHR11017:SF243">
    <property type="entry name" value="ADP-RIBOSYL CYCLASE_CYCLIC ADP-RIBOSE HYDROLASE"/>
    <property type="match status" value="1"/>
</dbReference>
<keyword evidence="3" id="KW-0611">Plant defense</keyword>
<dbReference type="InterPro" id="IPR044974">
    <property type="entry name" value="Disease_R_plants"/>
</dbReference>
<dbReference type="Gene3D" id="1.10.8.430">
    <property type="entry name" value="Helical domain of apoptotic protease-activating factors"/>
    <property type="match status" value="1"/>
</dbReference>